<evidence type="ECO:0000313" key="6">
    <source>
        <dbReference type="EMBL" id="KAL2867628.1"/>
    </source>
</evidence>
<dbReference type="InterPro" id="IPR015920">
    <property type="entry name" value="Cellobiose_DH-like_cyt"/>
</dbReference>
<keyword evidence="2" id="KW-0274">FAD</keyword>
<dbReference type="InterPro" id="IPR007867">
    <property type="entry name" value="GMC_OxRtase_C"/>
</dbReference>
<dbReference type="PROSITE" id="PS00624">
    <property type="entry name" value="GMC_OXRED_2"/>
    <property type="match status" value="1"/>
</dbReference>
<dbReference type="Gene3D" id="3.30.410.10">
    <property type="entry name" value="Cholesterol Oxidase, domain 2"/>
    <property type="match status" value="1"/>
</dbReference>
<feature type="domain" description="Glucose-methanol-choline oxidoreductase N-terminal" evidence="4">
    <location>
        <begin position="334"/>
        <end position="357"/>
    </location>
</feature>
<reference evidence="6 7" key="1">
    <citation type="submission" date="2024-07" db="EMBL/GenBank/DDBJ databases">
        <title>Section-level genome sequencing and comparative genomics of Aspergillus sections Usti and Cavernicolus.</title>
        <authorList>
            <consortium name="Lawrence Berkeley National Laboratory"/>
            <person name="Nybo J.L."/>
            <person name="Vesth T.C."/>
            <person name="Theobald S."/>
            <person name="Frisvad J.C."/>
            <person name="Larsen T.O."/>
            <person name="Kjaerboelling I."/>
            <person name="Rothschild-Mancinelli K."/>
            <person name="Lyhne E.K."/>
            <person name="Kogle M.E."/>
            <person name="Barry K."/>
            <person name="Clum A."/>
            <person name="Na H."/>
            <person name="Ledsgaard L."/>
            <person name="Lin J."/>
            <person name="Lipzen A."/>
            <person name="Kuo A."/>
            <person name="Riley R."/>
            <person name="Mondo S."/>
            <person name="Labutti K."/>
            <person name="Haridas S."/>
            <person name="Pangalinan J."/>
            <person name="Salamov A.A."/>
            <person name="Simmons B.A."/>
            <person name="Magnuson J.K."/>
            <person name="Chen J."/>
            <person name="Drula E."/>
            <person name="Henrissat B."/>
            <person name="Wiebenga A."/>
            <person name="Lubbers R.J."/>
            <person name="Gomes A.C."/>
            <person name="Macurrencykelacurrency M.R."/>
            <person name="Stajich J."/>
            <person name="Grigoriev I.V."/>
            <person name="Mortensen U.H."/>
            <person name="De Vries R.P."/>
            <person name="Baker S.E."/>
            <person name="Andersen M.R."/>
        </authorList>
    </citation>
    <scope>NUCLEOTIDE SEQUENCE [LARGE SCALE GENOMIC DNA]</scope>
    <source>
        <strain evidence="6 7">CBS 449.75</strain>
    </source>
</reference>
<keyword evidence="7" id="KW-1185">Reference proteome</keyword>
<evidence type="ECO:0000256" key="1">
    <source>
        <dbReference type="ARBA" id="ARBA00010790"/>
    </source>
</evidence>
<feature type="domain" description="Glucose-methanol-choline oxidoreductase N-terminal" evidence="5">
    <location>
        <begin position="503"/>
        <end position="517"/>
    </location>
</feature>
<keyword evidence="2" id="KW-0285">Flavoprotein</keyword>
<dbReference type="InterPro" id="IPR053208">
    <property type="entry name" value="GMC_Oxidoreductase_CD"/>
</dbReference>
<evidence type="ECO:0000256" key="3">
    <source>
        <dbReference type="SAM" id="SignalP"/>
    </source>
</evidence>
<dbReference type="CDD" id="cd09630">
    <property type="entry name" value="CDH_like_cytochrome"/>
    <property type="match status" value="1"/>
</dbReference>
<sequence>MHTFTRGFAALVAAGGLLQPCLAQTSKPVAYTDPDTGIVFDTWTVEESSTAAGLTFGVALPEDALTTDATEFLGYLSCGLTEGAGWCGLSLGGSMNSNLLLMAYPQDEDVLTSFRFSSGYSMPDVYAGDANLTQISSSINDTAFTLLFRCEGCLAWDHEGTTGNASTSAGRLTLGWAQGQESPEDGACPDDLSISQHEAQSIWSATLDENAASADYETWAELATEVVPGTCDGDGDGGGDEPVGTPVPEGAEYDYVIVGSGPGGMVVADRLSEAGHKVLLIEKGPPSTGLWGGTMKPEWLEGTELTRFDVPGLCNEIWVDSEGIACDDHDQMSGCVLGGGTAVNAGLWWKPNTKDIDENFPEGWSYSDLQASIDKVFERIPGTTHPSTDGKIYLQQGPNVIVNGLQKNGWSFYNLNESPNQKYMTVGHSPYMFSNGERGGPLATYLATAYERDNFDLWLNTTVKRVLRDGSTATGVEVEPTLDGGYEGVVNLTDIGRVVLSAGAFGSPKILFRSGIGPEAQLNIVKESKKDGATMIDEADWINLPVGENLMDHPNTQIRLSHPNVVGYDWIGAYEDPVEEDMNSYLDSRTGPLAQAAPNINPIFFDEVTGPDGVTRSLEYTSSMSEGFGDTGLISITQYVGRGISSRGKLSIDSQLNTVVSTLPWLTDENDVDAVIQGIKRVQQGLRNVTGLTWITPDPDTEVEDYVNSLPLTGRGSNHWLGSCKMGSDDGRDGGTAVVDLDTKVYGTDNIFVVDASIFPGMVATNPSAYITTVAEKAAERILAL</sequence>
<gene>
    <name evidence="6" type="ORF">BJX67DRAFT_352726</name>
</gene>
<name>A0ABR4LW68_9EURO</name>
<dbReference type="Pfam" id="PF05199">
    <property type="entry name" value="GMC_oxred_C"/>
    <property type="match status" value="1"/>
</dbReference>
<proteinExistence type="inferred from homology"/>
<feature type="chain" id="PRO_5047169035" description="Glucose-methanol-choline oxidoreductase N-terminal domain-containing protein" evidence="3">
    <location>
        <begin position="24"/>
        <end position="785"/>
    </location>
</feature>
<dbReference type="GeneID" id="98144131"/>
<evidence type="ECO:0000259" key="5">
    <source>
        <dbReference type="PROSITE" id="PS00624"/>
    </source>
</evidence>
<comment type="similarity">
    <text evidence="1 2">Belongs to the GMC oxidoreductase family.</text>
</comment>
<dbReference type="PANTHER" id="PTHR47190">
    <property type="entry name" value="DEHYDROGENASE, PUTATIVE-RELATED"/>
    <property type="match status" value="1"/>
</dbReference>
<comment type="caution">
    <text evidence="6">The sequence shown here is derived from an EMBL/GenBank/DDBJ whole genome shotgun (WGS) entry which is preliminary data.</text>
</comment>
<dbReference type="InterPro" id="IPR000172">
    <property type="entry name" value="GMC_OxRdtase_N"/>
</dbReference>
<dbReference type="SUPFAM" id="SSF54373">
    <property type="entry name" value="FAD-linked reductases, C-terminal domain"/>
    <property type="match status" value="1"/>
</dbReference>
<dbReference type="SUPFAM" id="SSF51905">
    <property type="entry name" value="FAD/NAD(P)-binding domain"/>
    <property type="match status" value="1"/>
</dbReference>
<feature type="signal peptide" evidence="3">
    <location>
        <begin position="1"/>
        <end position="23"/>
    </location>
</feature>
<protein>
    <recommendedName>
        <fullName evidence="4 5">Glucose-methanol-choline oxidoreductase N-terminal domain-containing protein</fullName>
    </recommendedName>
</protein>
<dbReference type="InterPro" id="IPR036188">
    <property type="entry name" value="FAD/NAD-bd_sf"/>
</dbReference>
<dbReference type="Gene3D" id="3.50.50.60">
    <property type="entry name" value="FAD/NAD(P)-binding domain"/>
    <property type="match status" value="1"/>
</dbReference>
<evidence type="ECO:0000259" key="4">
    <source>
        <dbReference type="PROSITE" id="PS00623"/>
    </source>
</evidence>
<dbReference type="Proteomes" id="UP001610432">
    <property type="component" value="Unassembled WGS sequence"/>
</dbReference>
<organism evidence="6 7">
    <name type="scientific">Aspergillus lucknowensis</name>
    <dbReference type="NCBI Taxonomy" id="176173"/>
    <lineage>
        <taxon>Eukaryota</taxon>
        <taxon>Fungi</taxon>
        <taxon>Dikarya</taxon>
        <taxon>Ascomycota</taxon>
        <taxon>Pezizomycotina</taxon>
        <taxon>Eurotiomycetes</taxon>
        <taxon>Eurotiomycetidae</taxon>
        <taxon>Eurotiales</taxon>
        <taxon>Aspergillaceae</taxon>
        <taxon>Aspergillus</taxon>
        <taxon>Aspergillus subgen. Nidulantes</taxon>
    </lineage>
</organism>
<keyword evidence="3" id="KW-0732">Signal</keyword>
<dbReference type="SUPFAM" id="SSF49344">
    <property type="entry name" value="CBD9-like"/>
    <property type="match status" value="1"/>
</dbReference>
<dbReference type="Pfam" id="PF13450">
    <property type="entry name" value="NAD_binding_8"/>
    <property type="match status" value="1"/>
</dbReference>
<accession>A0ABR4LW68</accession>
<dbReference type="EMBL" id="JBFXLQ010000018">
    <property type="protein sequence ID" value="KAL2867628.1"/>
    <property type="molecule type" value="Genomic_DNA"/>
</dbReference>
<dbReference type="RefSeq" id="XP_070886607.1">
    <property type="nucleotide sequence ID" value="XM_071029059.1"/>
</dbReference>
<dbReference type="PANTHER" id="PTHR47190:SF2">
    <property type="entry name" value="CELLOBIOSE DEHYDROGENASE (AFU_ORTHOLOGUE AFUA_2G17620)"/>
    <property type="match status" value="1"/>
</dbReference>
<evidence type="ECO:0000256" key="2">
    <source>
        <dbReference type="RuleBase" id="RU003968"/>
    </source>
</evidence>
<dbReference type="PROSITE" id="PS00623">
    <property type="entry name" value="GMC_OXRED_1"/>
    <property type="match status" value="1"/>
</dbReference>
<dbReference type="Pfam" id="PF00732">
    <property type="entry name" value="GMC_oxred_N"/>
    <property type="match status" value="1"/>
</dbReference>
<dbReference type="Pfam" id="PF16010">
    <property type="entry name" value="CDH-cyt"/>
    <property type="match status" value="1"/>
</dbReference>
<evidence type="ECO:0000313" key="7">
    <source>
        <dbReference type="Proteomes" id="UP001610432"/>
    </source>
</evidence>
<dbReference type="Gene3D" id="2.60.40.1210">
    <property type="entry name" value="Cellobiose dehydrogenase, cytochrome domain"/>
    <property type="match status" value="1"/>
</dbReference>